<dbReference type="OrthoDB" id="44005at2759"/>
<feature type="region of interest" description="Disordered" evidence="3">
    <location>
        <begin position="315"/>
        <end position="341"/>
    </location>
</feature>
<name>A0A9K3LI87_9STRA</name>
<dbReference type="PANTHER" id="PTHR10015:SF206">
    <property type="entry name" value="HSF-TYPE DNA-BINDING DOMAIN-CONTAINING PROTEIN"/>
    <property type="match status" value="1"/>
</dbReference>
<evidence type="ECO:0000256" key="2">
    <source>
        <dbReference type="RuleBase" id="RU004020"/>
    </source>
</evidence>
<evidence type="ECO:0000313" key="6">
    <source>
        <dbReference type="Proteomes" id="UP000693970"/>
    </source>
</evidence>
<reference evidence="5" key="2">
    <citation type="submission" date="2021-04" db="EMBL/GenBank/DDBJ databases">
        <authorList>
            <person name="Podell S."/>
        </authorList>
    </citation>
    <scope>NUCLEOTIDE SEQUENCE</scope>
    <source>
        <strain evidence="5">Hildebrandi</strain>
    </source>
</reference>
<dbReference type="InterPro" id="IPR000232">
    <property type="entry name" value="HSF_DNA-bd"/>
</dbReference>
<dbReference type="AlphaFoldDB" id="A0A9K3LI87"/>
<keyword evidence="1 5" id="KW-0238">DNA-binding</keyword>
<organism evidence="5 6">
    <name type="scientific">Nitzschia inconspicua</name>
    <dbReference type="NCBI Taxonomy" id="303405"/>
    <lineage>
        <taxon>Eukaryota</taxon>
        <taxon>Sar</taxon>
        <taxon>Stramenopiles</taxon>
        <taxon>Ochrophyta</taxon>
        <taxon>Bacillariophyta</taxon>
        <taxon>Bacillariophyceae</taxon>
        <taxon>Bacillariophycidae</taxon>
        <taxon>Bacillariales</taxon>
        <taxon>Bacillariaceae</taxon>
        <taxon>Nitzschia</taxon>
    </lineage>
</organism>
<feature type="domain" description="HSF-type DNA-binding" evidence="4">
    <location>
        <begin position="37"/>
        <end position="135"/>
    </location>
</feature>
<dbReference type="SMART" id="SM00415">
    <property type="entry name" value="HSF"/>
    <property type="match status" value="1"/>
</dbReference>
<comment type="caution">
    <text evidence="5">The sequence shown here is derived from an EMBL/GenBank/DDBJ whole genome shotgun (WGS) entry which is preliminary data.</text>
</comment>
<evidence type="ECO:0000313" key="5">
    <source>
        <dbReference type="EMBL" id="KAG7362088.1"/>
    </source>
</evidence>
<dbReference type="PANTHER" id="PTHR10015">
    <property type="entry name" value="HEAT SHOCK TRANSCRIPTION FACTOR"/>
    <property type="match status" value="1"/>
</dbReference>
<keyword evidence="6" id="KW-1185">Reference proteome</keyword>
<dbReference type="Pfam" id="PF00447">
    <property type="entry name" value="HSF_DNA-bind"/>
    <property type="match status" value="1"/>
</dbReference>
<proteinExistence type="inferred from homology"/>
<dbReference type="GO" id="GO:0043565">
    <property type="term" value="F:sequence-specific DNA binding"/>
    <property type="evidence" value="ECO:0007669"/>
    <property type="project" value="InterPro"/>
</dbReference>
<dbReference type="Proteomes" id="UP000693970">
    <property type="component" value="Unassembled WGS sequence"/>
</dbReference>
<dbReference type="GO" id="GO:0003700">
    <property type="term" value="F:DNA-binding transcription factor activity"/>
    <property type="evidence" value="ECO:0007669"/>
    <property type="project" value="InterPro"/>
</dbReference>
<protein>
    <submittedName>
        <fullName evidence="5">HSF-type DNA-binding protein</fullName>
    </submittedName>
</protein>
<evidence type="ECO:0000256" key="3">
    <source>
        <dbReference type="SAM" id="MobiDB-lite"/>
    </source>
</evidence>
<feature type="compositionally biased region" description="Low complexity" evidence="3">
    <location>
        <begin position="320"/>
        <end position="341"/>
    </location>
</feature>
<accession>A0A9K3LI87</accession>
<evidence type="ECO:0000259" key="4">
    <source>
        <dbReference type="SMART" id="SM00415"/>
    </source>
</evidence>
<comment type="similarity">
    <text evidence="2">Belongs to the HSF family.</text>
</comment>
<evidence type="ECO:0000256" key="1">
    <source>
        <dbReference type="ARBA" id="ARBA00023125"/>
    </source>
</evidence>
<gene>
    <name evidence="5" type="ORF">IV203_025754</name>
</gene>
<reference evidence="5" key="1">
    <citation type="journal article" date="2021" name="Sci. Rep.">
        <title>Diploid genomic architecture of Nitzschia inconspicua, an elite biomass production diatom.</title>
        <authorList>
            <person name="Oliver A."/>
            <person name="Podell S."/>
            <person name="Pinowska A."/>
            <person name="Traller J.C."/>
            <person name="Smith S.R."/>
            <person name="McClure R."/>
            <person name="Beliaev A."/>
            <person name="Bohutskyi P."/>
            <person name="Hill E.A."/>
            <person name="Rabines A."/>
            <person name="Zheng H."/>
            <person name="Allen L.Z."/>
            <person name="Kuo A."/>
            <person name="Grigoriev I.V."/>
            <person name="Allen A.E."/>
            <person name="Hazlebeck D."/>
            <person name="Allen E.E."/>
        </authorList>
    </citation>
    <scope>NUCLEOTIDE SEQUENCE</scope>
    <source>
        <strain evidence="5">Hildebrandi</strain>
    </source>
</reference>
<sequence length="415" mass="46411">MSSLTVNSRSRGMRDESSNSIKISLILQRDAKISAKNENTFPWRLHVVLDASESEGFTDVISWIDDKSFRVHDPDAFVDQIMPRFFQQTKYKSFQRQCNLWGFDRISNGPQRGGYTRKEHFVRGQASLGAKIQRMKIKGPLSKRRSRQSTLAVPSKKKALPSVILMSHFFNTSDDVSAAVDTDEATVVQCLPKIITTENDPPCPRFLPPKEDTSNCFDAMDSIDDGPMDFEELDMLDLDLLGAAISDSESSLLEATLDMDPLSDFCISLDHNSNQLLKDSTNDWEPTNTQVDLTKRDDRRSTVIDYLLAKKISRHSAQVSTTSPEPMSRSSSSSSMALLTSTDSDSEATSTLLDSQKPLSAICAVLRNPSRQMCVDFLPSNSTFSISSRTRTTRNETAPHRSKSYFLSFSSKNLP</sequence>
<dbReference type="EMBL" id="JAGRRH010000012">
    <property type="protein sequence ID" value="KAG7362088.1"/>
    <property type="molecule type" value="Genomic_DNA"/>
</dbReference>